<evidence type="ECO:0000256" key="2">
    <source>
        <dbReference type="ARBA" id="ARBA00006175"/>
    </source>
</evidence>
<evidence type="ECO:0000256" key="3">
    <source>
        <dbReference type="ARBA" id="ARBA00022448"/>
    </source>
</evidence>
<evidence type="ECO:0000256" key="1">
    <source>
        <dbReference type="ARBA" id="ARBA00004651"/>
    </source>
</evidence>
<keyword evidence="3 8" id="KW-0813">Transport</keyword>
<dbReference type="EMBL" id="JACSPN010000003">
    <property type="protein sequence ID" value="MBE7699462.1"/>
    <property type="molecule type" value="Genomic_DNA"/>
</dbReference>
<feature type="compositionally biased region" description="Acidic residues" evidence="9">
    <location>
        <begin position="326"/>
        <end position="343"/>
    </location>
</feature>
<gene>
    <name evidence="11" type="ORF">H9623_03960</name>
</gene>
<dbReference type="AlphaFoldDB" id="A0A9D5UF66"/>
<evidence type="ECO:0000256" key="5">
    <source>
        <dbReference type="ARBA" id="ARBA00022692"/>
    </source>
</evidence>
<comment type="subcellular location">
    <subcellularLocation>
        <location evidence="1">Cell membrane</location>
        <topology evidence="1">Multi-pass membrane protein</topology>
    </subcellularLocation>
</comment>
<evidence type="ECO:0000313" key="11">
    <source>
        <dbReference type="EMBL" id="MBE7699462.1"/>
    </source>
</evidence>
<proteinExistence type="inferred from homology"/>
<organism evidence="11 12">
    <name type="scientific">Oerskovia douganii</name>
    <dbReference type="NCBI Taxonomy" id="2762210"/>
    <lineage>
        <taxon>Bacteria</taxon>
        <taxon>Bacillati</taxon>
        <taxon>Actinomycetota</taxon>
        <taxon>Actinomycetes</taxon>
        <taxon>Micrococcales</taxon>
        <taxon>Cellulomonadaceae</taxon>
        <taxon>Oerskovia</taxon>
    </lineage>
</organism>
<dbReference type="Pfam" id="PF00230">
    <property type="entry name" value="MIP"/>
    <property type="match status" value="1"/>
</dbReference>
<dbReference type="RefSeq" id="WP_193718754.1">
    <property type="nucleotide sequence ID" value="NZ_JACSPN010000003.1"/>
</dbReference>
<dbReference type="SUPFAM" id="SSF81338">
    <property type="entry name" value="Aquaporin-like"/>
    <property type="match status" value="1"/>
</dbReference>
<dbReference type="PRINTS" id="PR00783">
    <property type="entry name" value="MINTRINSICP"/>
</dbReference>
<feature type="transmembrane region" description="Helical" evidence="10">
    <location>
        <begin position="57"/>
        <end position="76"/>
    </location>
</feature>
<feature type="transmembrane region" description="Helical" evidence="10">
    <location>
        <begin position="106"/>
        <end position="124"/>
    </location>
</feature>
<feature type="transmembrane region" description="Helical" evidence="10">
    <location>
        <begin position="32"/>
        <end position="50"/>
    </location>
</feature>
<feature type="transmembrane region" description="Helical" evidence="10">
    <location>
        <begin position="205"/>
        <end position="226"/>
    </location>
</feature>
<comment type="similarity">
    <text evidence="2 8">Belongs to the MIP/aquaporin (TC 1.A.8) family.</text>
</comment>
<keyword evidence="7 10" id="KW-0472">Membrane</keyword>
<dbReference type="InterPro" id="IPR034294">
    <property type="entry name" value="Aquaporin_transptr"/>
</dbReference>
<evidence type="ECO:0000256" key="4">
    <source>
        <dbReference type="ARBA" id="ARBA00022475"/>
    </source>
</evidence>
<reference evidence="11 12" key="1">
    <citation type="submission" date="2020-08" db="EMBL/GenBank/DDBJ databases">
        <title>A Genomic Blueprint of the Chicken Gut Microbiome.</title>
        <authorList>
            <person name="Gilroy R."/>
            <person name="Ravi A."/>
            <person name="Getino M."/>
            <person name="Pursley I."/>
            <person name="Horton D.L."/>
            <person name="Alikhan N.-F."/>
            <person name="Baker D."/>
            <person name="Gharbi K."/>
            <person name="Hall N."/>
            <person name="Watson M."/>
            <person name="Adriaenssens E.M."/>
            <person name="Foster-Nyarko E."/>
            <person name="Jarju S."/>
            <person name="Secka A."/>
            <person name="Antonio M."/>
            <person name="Oren A."/>
            <person name="Chaudhuri R."/>
            <person name="La Ragione R.M."/>
            <person name="Hildebrand F."/>
            <person name="Pallen M.J."/>
        </authorList>
    </citation>
    <scope>NUCLEOTIDE SEQUENCE [LARGE SCALE GENOMIC DNA]</scope>
    <source>
        <strain evidence="11 12">Sa1BUA8</strain>
    </source>
</reference>
<dbReference type="Proteomes" id="UP000822993">
    <property type="component" value="Unassembled WGS sequence"/>
</dbReference>
<protein>
    <submittedName>
        <fullName evidence="11">Aquaporin</fullName>
    </submittedName>
</protein>
<keyword evidence="5 8" id="KW-0812">Transmembrane</keyword>
<dbReference type="PANTHER" id="PTHR19139:SF199">
    <property type="entry name" value="MIP17260P"/>
    <property type="match status" value="1"/>
</dbReference>
<name>A0A9D5UF66_9CELL</name>
<accession>A0A9D5UF66</accession>
<feature type="transmembrane region" description="Helical" evidence="10">
    <location>
        <begin position="246"/>
        <end position="267"/>
    </location>
</feature>
<evidence type="ECO:0000256" key="6">
    <source>
        <dbReference type="ARBA" id="ARBA00022989"/>
    </source>
</evidence>
<dbReference type="InterPro" id="IPR023271">
    <property type="entry name" value="Aquaporin-like"/>
</dbReference>
<dbReference type="PANTHER" id="PTHR19139">
    <property type="entry name" value="AQUAPORIN TRANSPORTER"/>
    <property type="match status" value="1"/>
</dbReference>
<dbReference type="Gene3D" id="1.20.1080.10">
    <property type="entry name" value="Glycerol uptake facilitator protein"/>
    <property type="match status" value="1"/>
</dbReference>
<keyword evidence="6 10" id="KW-1133">Transmembrane helix</keyword>
<dbReference type="InterPro" id="IPR000425">
    <property type="entry name" value="MIP"/>
</dbReference>
<evidence type="ECO:0000313" key="12">
    <source>
        <dbReference type="Proteomes" id="UP000822993"/>
    </source>
</evidence>
<feature type="compositionally biased region" description="Low complexity" evidence="9">
    <location>
        <begin position="308"/>
        <end position="325"/>
    </location>
</feature>
<evidence type="ECO:0000256" key="10">
    <source>
        <dbReference type="SAM" id="Phobius"/>
    </source>
</evidence>
<evidence type="ECO:0000256" key="9">
    <source>
        <dbReference type="SAM" id="MobiDB-lite"/>
    </source>
</evidence>
<dbReference type="PROSITE" id="PS00221">
    <property type="entry name" value="MIP"/>
    <property type="match status" value="1"/>
</dbReference>
<sequence>MSQDTSAPDVVVDEETTVVVGPSLLARLGAEAFGSFFLVLAILGVTLYSVGGLGAGTLGVALAGGIALLGGIAAVGHVSGGHFNPAVTLGAAIGGRTAWGDVLPYWLAQLVGGVVASAVLFATIPSSALAVLQQSGLIADATQQAFLSSTANGFDTHSPLAVATNGAFAFSLWSALIIEIVAAAILVGVVLGVTDKRTSSRVAPVAIGLTYAVLILVVTPFTNAGLNPARSFAAAVFAGGWTWGQLWLFVVAPLAGAAIAGLFYRAFAFAPVQDDLLAEDEVFVIDETAVVAGSATEAPAGSATAASVAEQATSPATNVPGGSTVEETETVEVTEVSEVEEPEADTRESTTTDGTTPDGPAPKA</sequence>
<feature type="region of interest" description="Disordered" evidence="9">
    <location>
        <begin position="308"/>
        <end position="364"/>
    </location>
</feature>
<dbReference type="InterPro" id="IPR022357">
    <property type="entry name" value="MIP_CS"/>
</dbReference>
<keyword evidence="4" id="KW-1003">Cell membrane</keyword>
<keyword evidence="12" id="KW-1185">Reference proteome</keyword>
<dbReference type="GO" id="GO:0015250">
    <property type="term" value="F:water channel activity"/>
    <property type="evidence" value="ECO:0007669"/>
    <property type="project" value="TreeGrafter"/>
</dbReference>
<dbReference type="GO" id="GO:0005886">
    <property type="term" value="C:plasma membrane"/>
    <property type="evidence" value="ECO:0007669"/>
    <property type="project" value="UniProtKB-SubCell"/>
</dbReference>
<comment type="caution">
    <text evidence="11">The sequence shown here is derived from an EMBL/GenBank/DDBJ whole genome shotgun (WGS) entry which is preliminary data.</text>
</comment>
<evidence type="ECO:0000256" key="7">
    <source>
        <dbReference type="ARBA" id="ARBA00023136"/>
    </source>
</evidence>
<feature type="transmembrane region" description="Helical" evidence="10">
    <location>
        <begin position="167"/>
        <end position="193"/>
    </location>
</feature>
<evidence type="ECO:0000256" key="8">
    <source>
        <dbReference type="RuleBase" id="RU000477"/>
    </source>
</evidence>